<evidence type="ECO:0000313" key="4">
    <source>
        <dbReference type="Proteomes" id="UP001162834"/>
    </source>
</evidence>
<dbReference type="KEGG" id="sbae:DSM104329_01925"/>
<organism evidence="3 4">
    <name type="scientific">Capillimicrobium parvum</name>
    <dbReference type="NCBI Taxonomy" id="2884022"/>
    <lineage>
        <taxon>Bacteria</taxon>
        <taxon>Bacillati</taxon>
        <taxon>Actinomycetota</taxon>
        <taxon>Thermoleophilia</taxon>
        <taxon>Solirubrobacterales</taxon>
        <taxon>Capillimicrobiaceae</taxon>
        <taxon>Capillimicrobium</taxon>
    </lineage>
</organism>
<dbReference type="InterPro" id="IPR000757">
    <property type="entry name" value="Beta-glucanase-like"/>
</dbReference>
<reference evidence="3" key="1">
    <citation type="journal article" date="2022" name="Int. J. Syst. Evol. Microbiol.">
        <title>Pseudomonas aegrilactucae sp. nov. and Pseudomonas morbosilactucae sp. nov., pathogens causing bacterial rot of lettuce in Japan.</title>
        <authorList>
            <person name="Sawada H."/>
            <person name="Fujikawa T."/>
            <person name="Satou M."/>
        </authorList>
    </citation>
    <scope>NUCLEOTIDE SEQUENCE</scope>
    <source>
        <strain evidence="3">0166_1</strain>
    </source>
</reference>
<proteinExistence type="predicted"/>
<feature type="signal peptide" evidence="1">
    <location>
        <begin position="1"/>
        <end position="19"/>
    </location>
</feature>
<evidence type="ECO:0000313" key="3">
    <source>
        <dbReference type="EMBL" id="UGS35532.1"/>
    </source>
</evidence>
<feature type="chain" id="PRO_5039526538" description="GH16 domain-containing protein" evidence="1">
    <location>
        <begin position="20"/>
        <end position="226"/>
    </location>
</feature>
<protein>
    <recommendedName>
        <fullName evidence="2">GH16 domain-containing protein</fullName>
    </recommendedName>
</protein>
<dbReference type="Proteomes" id="UP001162834">
    <property type="component" value="Chromosome"/>
</dbReference>
<sequence length="226" mass="23976">MTRALAPALLALCCAGLAACGGGSGGRTTETSSFRGPEPAAWRVSVHPLGRGAFRAANVTFGPQGLALALPAGTLDGGEVQATELRGDGTYRARLRASSAPGSLSAFFLYLHDHATDSSDELDFEIPAGEPHRAILTVWRVGTKTPADQRTVALDFDPAAALHDYAFVREGGEVRFEIDGREAFRSAKAPTAALRPIFNAWYPTWLEPSVPTAAGEMLVDRYQFTG</sequence>
<dbReference type="AlphaFoldDB" id="A0A9E7C0H2"/>
<feature type="domain" description="GH16" evidence="2">
    <location>
        <begin position="22"/>
        <end position="226"/>
    </location>
</feature>
<dbReference type="Pfam" id="PF00722">
    <property type="entry name" value="Glyco_hydro_16"/>
    <property type="match status" value="1"/>
</dbReference>
<dbReference type="EMBL" id="CP087164">
    <property type="protein sequence ID" value="UGS35532.1"/>
    <property type="molecule type" value="Genomic_DNA"/>
</dbReference>
<dbReference type="PROSITE" id="PS51257">
    <property type="entry name" value="PROKAR_LIPOPROTEIN"/>
    <property type="match status" value="1"/>
</dbReference>
<dbReference type="InterPro" id="IPR013320">
    <property type="entry name" value="ConA-like_dom_sf"/>
</dbReference>
<dbReference type="Gene3D" id="2.60.120.200">
    <property type="match status" value="1"/>
</dbReference>
<dbReference type="PROSITE" id="PS51762">
    <property type="entry name" value="GH16_2"/>
    <property type="match status" value="1"/>
</dbReference>
<dbReference type="SUPFAM" id="SSF49899">
    <property type="entry name" value="Concanavalin A-like lectins/glucanases"/>
    <property type="match status" value="1"/>
</dbReference>
<dbReference type="GO" id="GO:0004553">
    <property type="term" value="F:hydrolase activity, hydrolyzing O-glycosyl compounds"/>
    <property type="evidence" value="ECO:0007669"/>
    <property type="project" value="InterPro"/>
</dbReference>
<gene>
    <name evidence="3" type="ORF">DSM104329_01925</name>
</gene>
<dbReference type="GO" id="GO:0005975">
    <property type="term" value="P:carbohydrate metabolic process"/>
    <property type="evidence" value="ECO:0007669"/>
    <property type="project" value="InterPro"/>
</dbReference>
<evidence type="ECO:0000259" key="2">
    <source>
        <dbReference type="PROSITE" id="PS51762"/>
    </source>
</evidence>
<name>A0A9E7C0H2_9ACTN</name>
<keyword evidence="1" id="KW-0732">Signal</keyword>
<evidence type="ECO:0000256" key="1">
    <source>
        <dbReference type="SAM" id="SignalP"/>
    </source>
</evidence>
<accession>A0A9E7C0H2</accession>
<dbReference type="RefSeq" id="WP_259315216.1">
    <property type="nucleotide sequence ID" value="NZ_CP087164.1"/>
</dbReference>
<keyword evidence="4" id="KW-1185">Reference proteome</keyword>